<dbReference type="Pfam" id="PF13692">
    <property type="entry name" value="Glyco_trans_1_4"/>
    <property type="match status" value="1"/>
</dbReference>
<evidence type="ECO:0000256" key="1">
    <source>
        <dbReference type="SAM" id="MobiDB-lite"/>
    </source>
</evidence>
<dbReference type="EMBL" id="PXWG01000163">
    <property type="protein sequence ID" value="PSJ24739.1"/>
    <property type="molecule type" value="Genomic_DNA"/>
</dbReference>
<dbReference type="InterPro" id="IPR022622">
    <property type="entry name" value="DUF3492"/>
</dbReference>
<feature type="region of interest" description="Disordered" evidence="1">
    <location>
        <begin position="1"/>
        <end position="21"/>
    </location>
</feature>
<feature type="compositionally biased region" description="Basic and acidic residues" evidence="1">
    <location>
        <begin position="480"/>
        <end position="490"/>
    </location>
</feature>
<dbReference type="PANTHER" id="PTHR12526:SF636">
    <property type="entry name" value="BLL3647 PROTEIN"/>
    <property type="match status" value="1"/>
</dbReference>
<dbReference type="Proteomes" id="UP000242427">
    <property type="component" value="Unassembled WGS sequence"/>
</dbReference>
<feature type="region of interest" description="Disordered" evidence="1">
    <location>
        <begin position="480"/>
        <end position="500"/>
    </location>
</feature>
<reference evidence="3 4" key="1">
    <citation type="submission" date="2018-03" db="EMBL/GenBank/DDBJ databases">
        <title>Chitinolytic properties of Streptosporangium nondiastaticum TBG75A20.</title>
        <authorList>
            <person name="Gayathri V."/>
            <person name="Shiburaj S."/>
        </authorList>
    </citation>
    <scope>NUCLEOTIDE SEQUENCE [LARGE SCALE GENOMIC DNA]</scope>
    <source>
        <strain evidence="3 4">TBG75A20</strain>
    </source>
</reference>
<name>A0A9X7JJ69_9ACTN</name>
<keyword evidence="3" id="KW-0808">Transferase</keyword>
<proteinExistence type="predicted"/>
<comment type="caution">
    <text evidence="3">The sequence shown here is derived from an EMBL/GenBank/DDBJ whole genome shotgun (WGS) entry which is preliminary data.</text>
</comment>
<dbReference type="SUPFAM" id="SSF53756">
    <property type="entry name" value="UDP-Glycosyltransferase/glycogen phosphorylase"/>
    <property type="match status" value="1"/>
</dbReference>
<dbReference type="AlphaFoldDB" id="A0A9X7JJ69"/>
<evidence type="ECO:0000313" key="3">
    <source>
        <dbReference type="EMBL" id="PSJ24739.1"/>
    </source>
</evidence>
<dbReference type="PANTHER" id="PTHR12526">
    <property type="entry name" value="GLYCOSYLTRANSFERASE"/>
    <property type="match status" value="1"/>
</dbReference>
<keyword evidence="4" id="KW-1185">Reference proteome</keyword>
<organism evidence="3 4">
    <name type="scientific">Streptosporangium nondiastaticum</name>
    <dbReference type="NCBI Taxonomy" id="35764"/>
    <lineage>
        <taxon>Bacteria</taxon>
        <taxon>Bacillati</taxon>
        <taxon>Actinomycetota</taxon>
        <taxon>Actinomycetes</taxon>
        <taxon>Streptosporangiales</taxon>
        <taxon>Streptosporangiaceae</taxon>
        <taxon>Streptosporangium</taxon>
    </lineage>
</organism>
<evidence type="ECO:0000313" key="4">
    <source>
        <dbReference type="Proteomes" id="UP000242427"/>
    </source>
</evidence>
<dbReference type="Gene3D" id="3.40.50.2000">
    <property type="entry name" value="Glycogen Phosphorylase B"/>
    <property type="match status" value="2"/>
</dbReference>
<dbReference type="OrthoDB" id="9772485at2"/>
<accession>A0A9X7JJ69</accession>
<dbReference type="Pfam" id="PF11997">
    <property type="entry name" value="DUF3492"/>
    <property type="match status" value="1"/>
</dbReference>
<evidence type="ECO:0000259" key="2">
    <source>
        <dbReference type="Pfam" id="PF11997"/>
    </source>
</evidence>
<protein>
    <submittedName>
        <fullName evidence="3">Glycosyl transferase</fullName>
    </submittedName>
</protein>
<dbReference type="InterPro" id="IPR047691">
    <property type="entry name" value="PelF-like"/>
</dbReference>
<dbReference type="NCBIfam" id="NF038011">
    <property type="entry name" value="PelF"/>
    <property type="match status" value="1"/>
</dbReference>
<feature type="compositionally biased region" description="Polar residues" evidence="1">
    <location>
        <begin position="9"/>
        <end position="19"/>
    </location>
</feature>
<sequence length="516" mass="56181">MHGPPAETASDTPSVTLLTEGTYPHSHGGVSVWCDQLVQGMPDVDFRVIAVTGTGREPLAWELPRHVRGVESHPLWGPPPPGRAPRGRDLRSFLTAYEQFLLSLLDPGQEQHFARTFYRLADHAASGALSAALRGEAAARTLVRVWNRPHLHTAAARPTLHDALLATDLLEHALRPLAATPPAEGVTHAVSGGLATLPGLLAHHRHGTPFLLTEHGIYLRERYLSFRAEPYRWPVKALMLGLFRLLAVESYRRASLVTPGNRYNRRWEEHGGTPPDRIRTVYNGVDPAAFPHAGPEPEQPTLSWAGRVDPIKGLETLIRAFALVREEIPAARLRLFGGTPRGGEGYRTACEKLAAELGVGEAVVFEGRVDDIRDAYAAGNVVMLSSISEGFPFTLIEAMSCGRATVSTDVGGVSEAVGDTGLVVPPRDPEAMARAALKLLHDPELRAGMGERARLRVIEQFTLRQTIDAFRDIYHDLAGTRRPEPFERPRRTPARPAWAAADAERPVMAMAAGGAG</sequence>
<gene>
    <name evidence="3" type="ORF">B7P34_31810</name>
</gene>
<feature type="domain" description="DUF3492" evidence="2">
    <location>
        <begin position="14"/>
        <end position="276"/>
    </location>
</feature>
<dbReference type="GO" id="GO:0016757">
    <property type="term" value="F:glycosyltransferase activity"/>
    <property type="evidence" value="ECO:0007669"/>
    <property type="project" value="TreeGrafter"/>
</dbReference>